<dbReference type="GO" id="GO:0009927">
    <property type="term" value="F:histidine phosphotransfer kinase activity"/>
    <property type="evidence" value="ECO:0007669"/>
    <property type="project" value="TreeGrafter"/>
</dbReference>
<keyword evidence="5 8" id="KW-0418">Kinase</keyword>
<comment type="catalytic activity">
    <reaction evidence="1">
        <text>ATP + protein L-histidine = ADP + protein N-phospho-L-histidine.</text>
        <dbReference type="EC" id="2.7.13.3"/>
    </reaction>
</comment>
<dbReference type="PROSITE" id="PS50109">
    <property type="entry name" value="HIS_KIN"/>
    <property type="match status" value="1"/>
</dbReference>
<evidence type="ECO:0000313" key="8">
    <source>
        <dbReference type="EMBL" id="AFE10299.1"/>
    </source>
</evidence>
<evidence type="ECO:0000256" key="3">
    <source>
        <dbReference type="ARBA" id="ARBA00022553"/>
    </source>
</evidence>
<evidence type="ECO:0000256" key="1">
    <source>
        <dbReference type="ARBA" id="ARBA00000085"/>
    </source>
</evidence>
<dbReference type="PRINTS" id="PR00344">
    <property type="entry name" value="BCTRLSENSOR"/>
</dbReference>
<feature type="transmembrane region" description="Helical" evidence="6">
    <location>
        <begin position="51"/>
        <end position="72"/>
    </location>
</feature>
<dbReference type="AlphaFoldDB" id="H8N2H3"/>
<keyword evidence="4" id="KW-0808">Transferase</keyword>
<dbReference type="SMART" id="SM00388">
    <property type="entry name" value="HisKA"/>
    <property type="match status" value="1"/>
</dbReference>
<feature type="transmembrane region" description="Helical" evidence="6">
    <location>
        <begin position="151"/>
        <end position="168"/>
    </location>
</feature>
<reference evidence="9" key="2">
    <citation type="submission" date="2012-03" db="EMBL/GenBank/DDBJ databases">
        <title>Genome sequence of the fruiting myxobacterium Corallococcus coralloides DSM 2259.</title>
        <authorList>
            <person name="Huntley S."/>
            <person name="Zhang Y."/>
            <person name="Treuner-Lange A."/>
            <person name="Sensen C.W."/>
            <person name="Sogaard-Andersen L."/>
        </authorList>
    </citation>
    <scope>NUCLEOTIDE SEQUENCE [LARGE SCALE GENOMIC DNA]</scope>
    <source>
        <strain evidence="9">ATCC 25202 / DSM 2259 / NBRC 100086 / M2</strain>
    </source>
</reference>
<reference evidence="8 9" key="1">
    <citation type="journal article" date="2012" name="J. Bacteriol.">
        <title>Complete Genome Sequence of the Fruiting Myxobacterium Corallococcus coralloides DSM 2259.</title>
        <authorList>
            <person name="Huntley S."/>
            <person name="Zhang Y."/>
            <person name="Treuner-Lange A."/>
            <person name="Kneip S."/>
            <person name="Sensen C.W."/>
            <person name="Sogaard-Andersen L."/>
        </authorList>
    </citation>
    <scope>NUCLEOTIDE SEQUENCE [LARGE SCALE GENOMIC DNA]</scope>
    <source>
        <strain evidence="9">ATCC 25202 / DSM 2259 / NBRC 100086 / M2</strain>
    </source>
</reference>
<keyword evidence="6" id="KW-1133">Transmembrane helix</keyword>
<dbReference type="KEGG" id="ccx:COCOR_06970"/>
<evidence type="ECO:0000313" key="9">
    <source>
        <dbReference type="Proteomes" id="UP000007587"/>
    </source>
</evidence>
<evidence type="ECO:0000256" key="5">
    <source>
        <dbReference type="ARBA" id="ARBA00022777"/>
    </source>
</evidence>
<dbReference type="InterPro" id="IPR005467">
    <property type="entry name" value="His_kinase_dom"/>
</dbReference>
<accession>H8N2H3</accession>
<feature type="domain" description="Histidine kinase" evidence="7">
    <location>
        <begin position="324"/>
        <end position="541"/>
    </location>
</feature>
<dbReference type="HOGENOM" id="CLU_491538_0_0_7"/>
<keyword evidence="6" id="KW-0472">Membrane</keyword>
<dbReference type="eggNOG" id="COG2205">
    <property type="taxonomic scope" value="Bacteria"/>
</dbReference>
<name>H8N2H3_CORCM</name>
<keyword evidence="9" id="KW-1185">Reference proteome</keyword>
<evidence type="ECO:0000256" key="4">
    <source>
        <dbReference type="ARBA" id="ARBA00022679"/>
    </source>
</evidence>
<evidence type="ECO:0000256" key="2">
    <source>
        <dbReference type="ARBA" id="ARBA00012438"/>
    </source>
</evidence>
<dbReference type="Pfam" id="PF02518">
    <property type="entry name" value="HATPase_c"/>
    <property type="match status" value="1"/>
</dbReference>
<feature type="transmembrane region" description="Helical" evidence="6">
    <location>
        <begin position="180"/>
        <end position="202"/>
    </location>
</feature>
<feature type="transmembrane region" description="Helical" evidence="6">
    <location>
        <begin position="252"/>
        <end position="270"/>
    </location>
</feature>
<feature type="transmembrane region" description="Helical" evidence="6">
    <location>
        <begin position="21"/>
        <end position="39"/>
    </location>
</feature>
<dbReference type="SUPFAM" id="SSF55874">
    <property type="entry name" value="ATPase domain of HSP90 chaperone/DNA topoisomerase II/histidine kinase"/>
    <property type="match status" value="1"/>
</dbReference>
<dbReference type="InParanoid" id="H8N2H3"/>
<organism evidence="8 9">
    <name type="scientific">Corallococcus coralloides (strain ATCC 25202 / DSM 2259 / NBRC 100086 / M2)</name>
    <name type="common">Myxococcus coralloides</name>
    <dbReference type="NCBI Taxonomy" id="1144275"/>
    <lineage>
        <taxon>Bacteria</taxon>
        <taxon>Pseudomonadati</taxon>
        <taxon>Myxococcota</taxon>
        <taxon>Myxococcia</taxon>
        <taxon>Myxococcales</taxon>
        <taxon>Cystobacterineae</taxon>
        <taxon>Myxococcaceae</taxon>
        <taxon>Corallococcus</taxon>
    </lineage>
</organism>
<dbReference type="SUPFAM" id="SSF47384">
    <property type="entry name" value="Homodimeric domain of signal transducing histidine kinase"/>
    <property type="match status" value="1"/>
</dbReference>
<gene>
    <name evidence="8" type="primary">sasA2</name>
    <name evidence="8" type="ordered locus">COCOR_06970</name>
</gene>
<dbReference type="InterPro" id="IPR003594">
    <property type="entry name" value="HATPase_dom"/>
</dbReference>
<dbReference type="CDD" id="cd00075">
    <property type="entry name" value="HATPase"/>
    <property type="match status" value="1"/>
</dbReference>
<feature type="transmembrane region" description="Helical" evidence="6">
    <location>
        <begin position="84"/>
        <end position="102"/>
    </location>
</feature>
<dbReference type="PANTHER" id="PTHR43047:SF72">
    <property type="entry name" value="OSMOSENSING HISTIDINE PROTEIN KINASE SLN1"/>
    <property type="match status" value="1"/>
</dbReference>
<dbReference type="Gene3D" id="1.10.287.130">
    <property type="match status" value="1"/>
</dbReference>
<dbReference type="PANTHER" id="PTHR43047">
    <property type="entry name" value="TWO-COMPONENT HISTIDINE PROTEIN KINASE"/>
    <property type="match status" value="1"/>
</dbReference>
<feature type="transmembrane region" description="Helical" evidence="6">
    <location>
        <begin position="122"/>
        <end position="139"/>
    </location>
</feature>
<dbReference type="InterPro" id="IPR003661">
    <property type="entry name" value="HisK_dim/P_dom"/>
</dbReference>
<dbReference type="EC" id="2.7.13.3" evidence="2"/>
<dbReference type="Proteomes" id="UP000007587">
    <property type="component" value="Chromosome"/>
</dbReference>
<evidence type="ECO:0000259" key="7">
    <source>
        <dbReference type="PROSITE" id="PS50109"/>
    </source>
</evidence>
<keyword evidence="6" id="KW-0812">Transmembrane</keyword>
<dbReference type="InterPro" id="IPR036097">
    <property type="entry name" value="HisK_dim/P_sf"/>
</dbReference>
<dbReference type="CDD" id="cd00082">
    <property type="entry name" value="HisKA"/>
    <property type="match status" value="1"/>
</dbReference>
<dbReference type="FunFam" id="3.30.565.10:FF:000006">
    <property type="entry name" value="Sensor histidine kinase WalK"/>
    <property type="match status" value="1"/>
</dbReference>
<protein>
    <recommendedName>
        <fullName evidence="2">histidine kinase</fullName>
        <ecNumber evidence="2">2.7.13.3</ecNumber>
    </recommendedName>
</protein>
<dbReference type="EMBL" id="CP003389">
    <property type="protein sequence ID" value="AFE10299.1"/>
    <property type="molecule type" value="Genomic_DNA"/>
</dbReference>
<proteinExistence type="predicted"/>
<dbReference type="OrthoDB" id="9770955at2"/>
<sequence length="554" mass="59348">MQSPDARQQELWRRARRLSSAVAGLTLVLSAAVLLGWAVGSVTLTQLVPGLPAMVPLTASALMLTASAELALGGRRAAARRVGGLLALTVALWSVLLLGTYLGDAPRWDAFFQSLGGRTSPQSAALLLLLGLALALRDARSRWGARAFQGMALGALFLSFSVLVAYSFQEPRFYWFTGRGGIGIALHTDVALLLLSLGALLLRPEQGVAGAFLHAGAGGIMARRLMPALLVPLVGGVAAHQTLRHTRMDPRLAWSLLVVTQAAVLTWVVWRAATRLNTLHAEQQRAEERTREDARTQRRLAEENARLYAEAEASSRAREDVLAIVSHDLKSPLSTVRMGTGLLTRRLDTLAGGAGLQRQVAAIDRAAAHMQDLITRLLDAARLDAGHPLMLDRRSEAVEPLAREALAMVEPQARDKGVRLERRLAQGLSASCDRPRILQVLANLLGNAVKFTPPGGTVTVSTTHDAGTVRVSVRDTGPGIPKAHQARLFQRHWQASDTAHQGSGLGLYIACGIVTAHGGRLWVDSDEGAGTTFTFTLPESPPNHPPLDTLEGEV</sequence>
<dbReference type="InterPro" id="IPR004358">
    <property type="entry name" value="Sig_transdc_His_kin-like_C"/>
</dbReference>
<dbReference type="SMART" id="SM00387">
    <property type="entry name" value="HATPase_c"/>
    <property type="match status" value="1"/>
</dbReference>
<dbReference type="InterPro" id="IPR036890">
    <property type="entry name" value="HATPase_C_sf"/>
</dbReference>
<keyword evidence="3" id="KW-0597">Phosphoprotein</keyword>
<dbReference type="RefSeq" id="WP_014399753.1">
    <property type="nucleotide sequence ID" value="NC_017030.1"/>
</dbReference>
<dbReference type="GO" id="GO:0000155">
    <property type="term" value="F:phosphorelay sensor kinase activity"/>
    <property type="evidence" value="ECO:0007669"/>
    <property type="project" value="InterPro"/>
</dbReference>
<dbReference type="GO" id="GO:0005886">
    <property type="term" value="C:plasma membrane"/>
    <property type="evidence" value="ECO:0007669"/>
    <property type="project" value="TreeGrafter"/>
</dbReference>
<dbReference type="STRING" id="1144275.COCOR_06970"/>
<dbReference type="Pfam" id="PF00512">
    <property type="entry name" value="HisKA"/>
    <property type="match status" value="1"/>
</dbReference>
<dbReference type="Gene3D" id="3.30.565.10">
    <property type="entry name" value="Histidine kinase-like ATPase, C-terminal domain"/>
    <property type="match status" value="1"/>
</dbReference>
<evidence type="ECO:0000256" key="6">
    <source>
        <dbReference type="SAM" id="Phobius"/>
    </source>
</evidence>